<accession>A0ABM1ETJ0</accession>
<dbReference type="SUPFAM" id="SSF53474">
    <property type="entry name" value="alpha/beta-Hydrolases"/>
    <property type="match status" value="1"/>
</dbReference>
<sequence>MLIARFLSSILAAVSVVSAAESLGKYGADMVSTSGFASGARMAVQYHVTQSAIVMGVGAIAGGPFFCAENRLDIAEICMTKPDQIYEGWLFHLTSFFEDTTVIDATVNMQDDRVWLFSGTADTVVHPGVSAKTEAYYRKYVNDSNIKAVFDMTAGHTFPTENYGIACKLSVAPSIGSCGYYAAFELLNHIYGNLQRPNEDTELHGNFIEFNQSEYFRVSPPAAYAMDTTGYAYVPSACKNNKGCKLHVVFHGESQRREKIGDAFARNAGYNEVAELNNIIVVYPQTVATPLNPDGDWDWWGYNGKLSVTKLGMQIGAIRRMVKRALST</sequence>
<evidence type="ECO:0000313" key="3">
    <source>
        <dbReference type="RefSeq" id="XP_014675511.1"/>
    </source>
</evidence>
<dbReference type="Gene3D" id="3.40.50.1820">
    <property type="entry name" value="alpha/beta hydrolase"/>
    <property type="match status" value="2"/>
</dbReference>
<keyword evidence="1" id="KW-0732">Signal</keyword>
<keyword evidence="2" id="KW-1185">Reference proteome</keyword>
<dbReference type="PANTHER" id="PTHR42972">
    <property type="entry name" value="TOL-PAL SYSTEM PROTEIN TOLB"/>
    <property type="match status" value="1"/>
</dbReference>
<dbReference type="InterPro" id="IPR029058">
    <property type="entry name" value="AB_hydrolase_fold"/>
</dbReference>
<dbReference type="GeneID" id="106815555"/>
<dbReference type="Proteomes" id="UP000695022">
    <property type="component" value="Unplaced"/>
</dbReference>
<dbReference type="RefSeq" id="XP_014675511.1">
    <property type="nucleotide sequence ID" value="XM_014820025.1"/>
</dbReference>
<name>A0ABM1ETJ0_PRICU</name>
<dbReference type="PANTHER" id="PTHR42972:SF8">
    <property type="entry name" value="POLYHYDROXYBUTYRATE DEPOLYMERASE"/>
    <property type="match status" value="1"/>
</dbReference>
<proteinExistence type="predicted"/>
<protein>
    <submittedName>
        <fullName evidence="3">Uncharacterized protein LOC106815555</fullName>
    </submittedName>
</protein>
<feature type="signal peptide" evidence="1">
    <location>
        <begin position="1"/>
        <end position="19"/>
    </location>
</feature>
<organism evidence="2 3">
    <name type="scientific">Priapulus caudatus</name>
    <name type="common">Priapulid worm</name>
    <dbReference type="NCBI Taxonomy" id="37621"/>
    <lineage>
        <taxon>Eukaryota</taxon>
        <taxon>Metazoa</taxon>
        <taxon>Ecdysozoa</taxon>
        <taxon>Scalidophora</taxon>
        <taxon>Priapulida</taxon>
        <taxon>Priapulimorpha</taxon>
        <taxon>Priapulimorphida</taxon>
        <taxon>Priapulidae</taxon>
        <taxon>Priapulus</taxon>
    </lineage>
</organism>
<evidence type="ECO:0000256" key="1">
    <source>
        <dbReference type="SAM" id="SignalP"/>
    </source>
</evidence>
<evidence type="ECO:0000313" key="2">
    <source>
        <dbReference type="Proteomes" id="UP000695022"/>
    </source>
</evidence>
<feature type="chain" id="PRO_5046765115" evidence="1">
    <location>
        <begin position="20"/>
        <end position="328"/>
    </location>
</feature>
<gene>
    <name evidence="3" type="primary">LOC106815555</name>
</gene>
<reference evidence="3" key="1">
    <citation type="submission" date="2025-08" db="UniProtKB">
        <authorList>
            <consortium name="RefSeq"/>
        </authorList>
    </citation>
    <scope>IDENTIFICATION</scope>
</reference>